<dbReference type="GO" id="GO:0016705">
    <property type="term" value="F:oxidoreductase activity, acting on paired donors, with incorporation or reduction of molecular oxygen"/>
    <property type="evidence" value="ECO:0007669"/>
    <property type="project" value="InterPro"/>
</dbReference>
<feature type="binding site" description="axial binding residue" evidence="7">
    <location>
        <position position="448"/>
    </location>
    <ligand>
        <name>heme</name>
        <dbReference type="ChEBI" id="CHEBI:30413"/>
    </ligand>
    <ligandPart>
        <name>Fe</name>
        <dbReference type="ChEBI" id="CHEBI:18248"/>
    </ligandPart>
</feature>
<dbReference type="PRINTS" id="PR00463">
    <property type="entry name" value="EP450I"/>
</dbReference>
<evidence type="ECO:0000313" key="11">
    <source>
        <dbReference type="Proteomes" id="UP000241818"/>
    </source>
</evidence>
<keyword evidence="6 8" id="KW-0503">Monooxygenase</keyword>
<dbReference type="GO" id="GO:0004497">
    <property type="term" value="F:monooxygenase activity"/>
    <property type="evidence" value="ECO:0007669"/>
    <property type="project" value="UniProtKB-KW"/>
</dbReference>
<evidence type="ECO:0000256" key="1">
    <source>
        <dbReference type="ARBA" id="ARBA00001971"/>
    </source>
</evidence>
<dbReference type="InterPro" id="IPR002401">
    <property type="entry name" value="Cyt_P450_E_grp-I"/>
</dbReference>
<dbReference type="GeneID" id="36573992"/>
<dbReference type="PANTHER" id="PTHR24287">
    <property type="entry name" value="P450, PUTATIVE (EUROFUNG)-RELATED"/>
    <property type="match status" value="1"/>
</dbReference>
<dbReference type="Proteomes" id="UP000241818">
    <property type="component" value="Unassembled WGS sequence"/>
</dbReference>
<dbReference type="InterPro" id="IPR001128">
    <property type="entry name" value="Cyt_P450"/>
</dbReference>
<dbReference type="PRINTS" id="PR00385">
    <property type="entry name" value="P450"/>
</dbReference>
<dbReference type="Gene3D" id="1.10.630.10">
    <property type="entry name" value="Cytochrome P450"/>
    <property type="match status" value="1"/>
</dbReference>
<dbReference type="PROSITE" id="PS00086">
    <property type="entry name" value="CYTOCHROME_P450"/>
    <property type="match status" value="1"/>
</dbReference>
<dbReference type="PANTHER" id="PTHR24287:SF17">
    <property type="entry name" value="P450, PUTATIVE (EUROFUNG)-RELATED"/>
    <property type="match status" value="1"/>
</dbReference>
<dbReference type="AlphaFoldDB" id="A0A2T3AU16"/>
<dbReference type="STRING" id="857342.A0A2T3AU16"/>
<keyword evidence="5 7" id="KW-0408">Iron</keyword>
<dbReference type="FunCoup" id="A0A2T3AU16">
    <property type="interactions" value="1446"/>
</dbReference>
<keyword evidence="4 8" id="KW-0560">Oxidoreductase</keyword>
<dbReference type="OrthoDB" id="1470350at2759"/>
<evidence type="ECO:0000256" key="5">
    <source>
        <dbReference type="ARBA" id="ARBA00023004"/>
    </source>
</evidence>
<dbReference type="GO" id="GO:0020037">
    <property type="term" value="F:heme binding"/>
    <property type="evidence" value="ECO:0007669"/>
    <property type="project" value="InterPro"/>
</dbReference>
<evidence type="ECO:0000256" key="2">
    <source>
        <dbReference type="ARBA" id="ARBA00010617"/>
    </source>
</evidence>
<evidence type="ECO:0000256" key="7">
    <source>
        <dbReference type="PIRSR" id="PIRSR602401-1"/>
    </source>
</evidence>
<accession>A0A2T3AU16</accession>
<keyword evidence="11" id="KW-1185">Reference proteome</keyword>
<dbReference type="InterPro" id="IPR047146">
    <property type="entry name" value="Cyt_P450_E_CYP52_fungi"/>
</dbReference>
<gene>
    <name evidence="10" type="ORF">M430DRAFT_29899</name>
</gene>
<evidence type="ECO:0000256" key="9">
    <source>
        <dbReference type="SAM" id="SignalP"/>
    </source>
</evidence>
<keyword evidence="7 8" id="KW-0349">Heme</keyword>
<dbReference type="InterPro" id="IPR017972">
    <property type="entry name" value="Cyt_P450_CS"/>
</dbReference>
<name>A0A2T3AU16_AMORE</name>
<comment type="similarity">
    <text evidence="2 8">Belongs to the cytochrome P450 family.</text>
</comment>
<dbReference type="SUPFAM" id="SSF48264">
    <property type="entry name" value="Cytochrome P450"/>
    <property type="match status" value="1"/>
</dbReference>
<sequence>MLQLLTSPVPLFIFVVVLLVLAKKADRKWQERKFAREHGCLPPPTEPNKDPILGLDKFQKILTAARENRILPLSYGRFQQNGNTFQSNVLLKRGIHTIEPKNVQKILALNFNDFEMGKRRKHAFGPLLGSGIFAADGKEWEHSRALLRPSFTRTRISEVDIYERHLHDLISRIPQDGSTVDLQELFFCLTLDTATEFLFGESVNSLGTGLSVSSSNFAENFSDAQDGIVHRVRLGSFSWMFPNAKFDNAVREARSFVGQFVQRGLDYQEKRERKQAPEESYVFLDQLAQQTTDKTELTDQLLNILLAGRDTTASLLSMEFFILARRPDVLKKLRAEISTLDGRPPSFEQLRDLKYLTWVLNETLRLYPVIPRNVRTAVRDTCLPLGGGPDGNSPVFVKKGQNITFDVYSMHRRPDIYGPDVDEFKPERWNSVRPGWGYLPFSGGPRICIGQQFALTEARYTTVRMLQHFSNIESRDSEPWQELLTVTCASKNGTKVSLTPA</sequence>
<evidence type="ECO:0000256" key="4">
    <source>
        <dbReference type="ARBA" id="ARBA00023002"/>
    </source>
</evidence>
<evidence type="ECO:0000313" key="10">
    <source>
        <dbReference type="EMBL" id="PSS12166.1"/>
    </source>
</evidence>
<protein>
    <recommendedName>
        <fullName evidence="12">Cytochrome P450 alkane hydroxylase</fullName>
    </recommendedName>
</protein>
<dbReference type="GO" id="GO:0005506">
    <property type="term" value="F:iron ion binding"/>
    <property type="evidence" value="ECO:0007669"/>
    <property type="project" value="InterPro"/>
</dbReference>
<keyword evidence="9" id="KW-0732">Signal</keyword>
<dbReference type="InterPro" id="IPR036396">
    <property type="entry name" value="Cyt_P450_sf"/>
</dbReference>
<evidence type="ECO:0000256" key="6">
    <source>
        <dbReference type="ARBA" id="ARBA00023033"/>
    </source>
</evidence>
<dbReference type="EMBL" id="KZ679015">
    <property type="protein sequence ID" value="PSS12166.1"/>
    <property type="molecule type" value="Genomic_DNA"/>
</dbReference>
<dbReference type="CDD" id="cd11063">
    <property type="entry name" value="CYP52"/>
    <property type="match status" value="1"/>
</dbReference>
<organism evidence="10 11">
    <name type="scientific">Amorphotheca resinae ATCC 22711</name>
    <dbReference type="NCBI Taxonomy" id="857342"/>
    <lineage>
        <taxon>Eukaryota</taxon>
        <taxon>Fungi</taxon>
        <taxon>Dikarya</taxon>
        <taxon>Ascomycota</taxon>
        <taxon>Pezizomycotina</taxon>
        <taxon>Leotiomycetes</taxon>
        <taxon>Helotiales</taxon>
        <taxon>Amorphothecaceae</taxon>
        <taxon>Amorphotheca</taxon>
    </lineage>
</organism>
<feature type="signal peptide" evidence="9">
    <location>
        <begin position="1"/>
        <end position="27"/>
    </location>
</feature>
<dbReference type="Pfam" id="PF00067">
    <property type="entry name" value="p450"/>
    <property type="match status" value="1"/>
</dbReference>
<evidence type="ECO:0000256" key="8">
    <source>
        <dbReference type="RuleBase" id="RU000461"/>
    </source>
</evidence>
<evidence type="ECO:0008006" key="12">
    <source>
        <dbReference type="Google" id="ProtNLM"/>
    </source>
</evidence>
<keyword evidence="3 7" id="KW-0479">Metal-binding</keyword>
<proteinExistence type="inferred from homology"/>
<comment type="cofactor">
    <cofactor evidence="1 7">
        <name>heme</name>
        <dbReference type="ChEBI" id="CHEBI:30413"/>
    </cofactor>
</comment>
<feature type="chain" id="PRO_5015761244" description="Cytochrome P450 alkane hydroxylase" evidence="9">
    <location>
        <begin position="28"/>
        <end position="501"/>
    </location>
</feature>
<dbReference type="RefSeq" id="XP_024718164.1">
    <property type="nucleotide sequence ID" value="XM_024865911.1"/>
</dbReference>
<dbReference type="InParanoid" id="A0A2T3AU16"/>
<reference evidence="10 11" key="1">
    <citation type="journal article" date="2018" name="New Phytol.">
        <title>Comparative genomics and transcriptomics depict ericoid mycorrhizal fungi as versatile saprotrophs and plant mutualists.</title>
        <authorList>
            <person name="Martino E."/>
            <person name="Morin E."/>
            <person name="Grelet G.A."/>
            <person name="Kuo A."/>
            <person name="Kohler A."/>
            <person name="Daghino S."/>
            <person name="Barry K.W."/>
            <person name="Cichocki N."/>
            <person name="Clum A."/>
            <person name="Dockter R.B."/>
            <person name="Hainaut M."/>
            <person name="Kuo R.C."/>
            <person name="LaButti K."/>
            <person name="Lindahl B.D."/>
            <person name="Lindquist E.A."/>
            <person name="Lipzen A."/>
            <person name="Khouja H.R."/>
            <person name="Magnuson J."/>
            <person name="Murat C."/>
            <person name="Ohm R.A."/>
            <person name="Singer S.W."/>
            <person name="Spatafora J.W."/>
            <person name="Wang M."/>
            <person name="Veneault-Fourrey C."/>
            <person name="Henrissat B."/>
            <person name="Grigoriev I.V."/>
            <person name="Martin F.M."/>
            <person name="Perotto S."/>
        </authorList>
    </citation>
    <scope>NUCLEOTIDE SEQUENCE [LARGE SCALE GENOMIC DNA]</scope>
    <source>
        <strain evidence="10 11">ATCC 22711</strain>
    </source>
</reference>
<evidence type="ECO:0000256" key="3">
    <source>
        <dbReference type="ARBA" id="ARBA00022723"/>
    </source>
</evidence>